<accession>A0ABP9THN4</accession>
<evidence type="ECO:0008006" key="3">
    <source>
        <dbReference type="Google" id="ProtNLM"/>
    </source>
</evidence>
<evidence type="ECO:0000313" key="1">
    <source>
        <dbReference type="EMBL" id="GAA5217948.1"/>
    </source>
</evidence>
<comment type="caution">
    <text evidence="1">The sequence shown here is derived from an EMBL/GenBank/DDBJ whole genome shotgun (WGS) entry which is preliminary data.</text>
</comment>
<dbReference type="SUPFAM" id="SSF54909">
    <property type="entry name" value="Dimeric alpha+beta barrel"/>
    <property type="match status" value="2"/>
</dbReference>
<reference evidence="2" key="1">
    <citation type="journal article" date="2019" name="Int. J. Syst. Evol. Microbiol.">
        <title>The Global Catalogue of Microorganisms (GCM) 10K type strain sequencing project: providing services to taxonomists for standard genome sequencing and annotation.</title>
        <authorList>
            <consortium name="The Broad Institute Genomics Platform"/>
            <consortium name="The Broad Institute Genome Sequencing Center for Infectious Disease"/>
            <person name="Wu L."/>
            <person name="Ma J."/>
        </authorList>
    </citation>
    <scope>NUCLEOTIDE SEQUENCE [LARGE SCALE GENOMIC DNA]</scope>
    <source>
        <strain evidence="2">JCM 18306</strain>
    </source>
</reference>
<dbReference type="EMBL" id="BAABJR010000038">
    <property type="protein sequence ID" value="GAA5217948.1"/>
    <property type="molecule type" value="Genomic_DNA"/>
</dbReference>
<protein>
    <recommendedName>
        <fullName evidence="3">ABM domain-containing protein</fullName>
    </recommendedName>
</protein>
<evidence type="ECO:0000313" key="2">
    <source>
        <dbReference type="Proteomes" id="UP001499878"/>
    </source>
</evidence>
<organism evidence="1 2">
    <name type="scientific">Streptomyces thinghirensis</name>
    <dbReference type="NCBI Taxonomy" id="551547"/>
    <lineage>
        <taxon>Bacteria</taxon>
        <taxon>Bacillati</taxon>
        <taxon>Actinomycetota</taxon>
        <taxon>Actinomycetes</taxon>
        <taxon>Kitasatosporales</taxon>
        <taxon>Streptomycetaceae</taxon>
        <taxon>Streptomyces</taxon>
    </lineage>
</organism>
<dbReference type="InterPro" id="IPR011008">
    <property type="entry name" value="Dimeric_a/b-barrel"/>
</dbReference>
<sequence length="246" mass="26702">MGTPATPGRSARLVPYSRRTTGALPMTSANTPEPGFVTFGVLRTDSPEAARRLVGLITGEVDRWVRHTDGFHSARTHVSLDGTTVVQWGRWADEKRYRDSFVRHPEGRVLHTLGERPEVRAASVFSGFPAAGVRGPAAGRAPGLVGFAVRRLTGPESARTVLGLLARSGRWKRTSPGFISASPYIGPDGTTFVNCPMWVDRDAYDSYMKHPDIAEGLEEVARLEVAPPEFLLCTVAADIGPPARDR</sequence>
<name>A0ABP9THN4_9ACTN</name>
<dbReference type="Gene3D" id="3.30.70.100">
    <property type="match status" value="2"/>
</dbReference>
<proteinExistence type="predicted"/>
<dbReference type="Proteomes" id="UP001499878">
    <property type="component" value="Unassembled WGS sequence"/>
</dbReference>
<keyword evidence="2" id="KW-1185">Reference proteome</keyword>
<gene>
    <name evidence="1" type="ORF">GCM10023323_76830</name>
</gene>